<dbReference type="Proteomes" id="UP000555728">
    <property type="component" value="Unassembled WGS sequence"/>
</dbReference>
<reference evidence="1 2" key="1">
    <citation type="submission" date="2020-08" db="EMBL/GenBank/DDBJ databases">
        <title>Genome sequencing of Purple Non-Sulfur Bacteria from various extreme environments.</title>
        <authorList>
            <person name="Mayer M."/>
        </authorList>
    </citation>
    <scope>NUCLEOTIDE SEQUENCE [LARGE SCALE GENOMIC DNA]</scope>
    <source>
        <strain evidence="1 2">JA135</strain>
    </source>
</reference>
<keyword evidence="2" id="KW-1185">Reference proteome</keyword>
<proteinExistence type="predicted"/>
<protein>
    <submittedName>
        <fullName evidence="1">Uncharacterized protein</fullName>
    </submittedName>
</protein>
<gene>
    <name evidence="1" type="ORF">GGD88_002966</name>
</gene>
<dbReference type="AlphaFoldDB" id="A0A7W6WM81"/>
<dbReference type="EMBL" id="JACIGI010000030">
    <property type="protein sequence ID" value="MBB4287222.1"/>
    <property type="molecule type" value="Genomic_DNA"/>
</dbReference>
<dbReference type="RefSeq" id="WP_184436753.1">
    <property type="nucleotide sequence ID" value="NZ_JACIGI010000030.1"/>
</dbReference>
<comment type="caution">
    <text evidence="1">The sequence shown here is derived from an EMBL/GenBank/DDBJ whole genome shotgun (WGS) entry which is preliminary data.</text>
</comment>
<accession>A0A7W6WM81</accession>
<name>A0A7W6WM81_9PROT</name>
<evidence type="ECO:0000313" key="2">
    <source>
        <dbReference type="Proteomes" id="UP000555728"/>
    </source>
</evidence>
<sequence length="251" mass="27606">MIRRLLLGAVMVAGLAVLTLVGLAVTGISPVSATWRYRITVTVDTPEGLRSGSAVRELSNMERLFYWPEGGNPADIRGEAVVVDLGARGLLFALISDISEDEFYQAFPVPDGHGATTTEGIRYYKSLGTGQRAALDPDRYPGYPRMVTFDDLSDPMSVRLVYGIPHHTRTDLDTRVNDFEDVFGAGVQLQGAVVETTDDPVTWRMRDILPWLDKYYSRMFDGNRFHSYVTDTPVASSLSSGAFSTKGPSND</sequence>
<evidence type="ECO:0000313" key="1">
    <source>
        <dbReference type="EMBL" id="MBB4287222.1"/>
    </source>
</evidence>
<organism evidence="1 2">
    <name type="scientific">Roseospira goensis</name>
    <dbReference type="NCBI Taxonomy" id="391922"/>
    <lineage>
        <taxon>Bacteria</taxon>
        <taxon>Pseudomonadati</taxon>
        <taxon>Pseudomonadota</taxon>
        <taxon>Alphaproteobacteria</taxon>
        <taxon>Rhodospirillales</taxon>
        <taxon>Rhodospirillaceae</taxon>
        <taxon>Roseospira</taxon>
    </lineage>
</organism>